<evidence type="ECO:0000313" key="6">
    <source>
        <dbReference type="EMBL" id="KAF6518237.1"/>
    </source>
</evidence>
<feature type="transmembrane region" description="Helical" evidence="5">
    <location>
        <begin position="227"/>
        <end position="244"/>
    </location>
</feature>
<comment type="caution">
    <text evidence="6">The sequence shown here is derived from an EMBL/GenBank/DDBJ whole genome shotgun (WGS) entry which is preliminary data.</text>
</comment>
<keyword evidence="2 5" id="KW-0812">Transmembrane</keyword>
<keyword evidence="4 5" id="KW-0472">Membrane</keyword>
<dbReference type="InterPro" id="IPR036259">
    <property type="entry name" value="MFS_trans_sf"/>
</dbReference>
<evidence type="ECO:0000256" key="5">
    <source>
        <dbReference type="SAM" id="Phobius"/>
    </source>
</evidence>
<evidence type="ECO:0000256" key="3">
    <source>
        <dbReference type="ARBA" id="ARBA00022989"/>
    </source>
</evidence>
<feature type="transmembrane region" description="Helical" evidence="5">
    <location>
        <begin position="192"/>
        <end position="215"/>
    </location>
</feature>
<proteinExistence type="predicted"/>
<dbReference type="Proteomes" id="UP000593570">
    <property type="component" value="Unassembled WGS sequence"/>
</dbReference>
<dbReference type="EMBL" id="JACDXP010000010">
    <property type="protein sequence ID" value="KAF6518237.1"/>
    <property type="molecule type" value="Genomic_DNA"/>
</dbReference>
<feature type="transmembrane region" description="Helical" evidence="5">
    <location>
        <begin position="47"/>
        <end position="71"/>
    </location>
</feature>
<dbReference type="PANTHER" id="PTHR42718">
    <property type="entry name" value="MAJOR FACILITATOR SUPERFAMILY MULTIDRUG TRANSPORTER MFSC"/>
    <property type="match status" value="1"/>
</dbReference>
<dbReference type="GO" id="GO:0016020">
    <property type="term" value="C:membrane"/>
    <property type="evidence" value="ECO:0007669"/>
    <property type="project" value="UniProtKB-SubCell"/>
</dbReference>
<dbReference type="SUPFAM" id="SSF103473">
    <property type="entry name" value="MFS general substrate transporter"/>
    <property type="match status" value="1"/>
</dbReference>
<name>A0A8H6LF56_FUSOX</name>
<feature type="transmembrane region" description="Helical" evidence="5">
    <location>
        <begin position="121"/>
        <end position="140"/>
    </location>
</feature>
<evidence type="ECO:0000313" key="7">
    <source>
        <dbReference type="Proteomes" id="UP000593570"/>
    </source>
</evidence>
<keyword evidence="3 5" id="KW-1133">Transmembrane helix</keyword>
<evidence type="ECO:0000256" key="2">
    <source>
        <dbReference type="ARBA" id="ARBA00022692"/>
    </source>
</evidence>
<reference evidence="6 7" key="1">
    <citation type="journal article" date="2020" name="bioRxiv">
        <title>A chromosome-scale genome assembly for the Fusarium oxysporum strain Fo5176 to establish a model Arabidopsis-fungal pathosystem.</title>
        <authorList>
            <person name="Fokkens L."/>
            <person name="Guo L."/>
            <person name="Dora S."/>
            <person name="Wang B."/>
            <person name="Ye K."/>
            <person name="Sanchez-Rodriguez C."/>
            <person name="Croll D."/>
        </authorList>
    </citation>
    <scope>NUCLEOTIDE SEQUENCE [LARGE SCALE GENOMIC DNA]</scope>
    <source>
        <strain evidence="6 7">Fo5176</strain>
    </source>
</reference>
<sequence length="434" mass="48818">MPKEMRSQAVDRGPVPGLEKFLTREDLKPLRKIDNLSFRSRYHIQTVAAITYLCGMSVASSAFNGLLFVGLPPLTEDRDFPQSVAIWPSPAPGLVTATALHLASSVALVTRVQPRGRDRNLLFACLGLSQLLGFSASLVIDGTLIDTIGWRSRWYFCGGLIALLFAMGWWALPRTARLNSPRVTPQNLKVRVDWIGTFLASTPISLLTYFLAVISTDVYRIRSPGSLLQPSLSMIAAVLFVYWMQAENQDRQHHIDFLLWLLKDCGVEKDFRIVDVHTHFDVPHGYHMVAKLVATEAKRIRMSIEPARDETFEPHKLCGYKFTLVPEQGLRPYEFRLGPLLDTNEKYSDAISRVSNYLDEHKITSLGLEYTMPEVLGKPMYESVSEKNKTLNTSTWASVPVLAFLFEFRAASVTLFIDTLVVGRLSPSFLSFSL</sequence>
<comment type="subcellular location">
    <subcellularLocation>
        <location evidence="1">Membrane</location>
        <topology evidence="1">Multi-pass membrane protein</topology>
    </subcellularLocation>
</comment>
<protein>
    <submittedName>
        <fullName evidence="6">Uncharacterized protein</fullName>
    </submittedName>
</protein>
<evidence type="ECO:0000256" key="1">
    <source>
        <dbReference type="ARBA" id="ARBA00004141"/>
    </source>
</evidence>
<feature type="transmembrane region" description="Helical" evidence="5">
    <location>
        <begin position="152"/>
        <end position="172"/>
    </location>
</feature>
<gene>
    <name evidence="6" type="ORF">HZS61_002315</name>
</gene>
<dbReference type="AlphaFoldDB" id="A0A8H6LF56"/>
<dbReference type="Gene3D" id="1.20.1250.20">
    <property type="entry name" value="MFS general substrate transporter like domains"/>
    <property type="match status" value="1"/>
</dbReference>
<organism evidence="6 7">
    <name type="scientific">Fusarium oxysporum f. sp. conglutinans</name>
    <dbReference type="NCBI Taxonomy" id="100902"/>
    <lineage>
        <taxon>Eukaryota</taxon>
        <taxon>Fungi</taxon>
        <taxon>Dikarya</taxon>
        <taxon>Ascomycota</taxon>
        <taxon>Pezizomycotina</taxon>
        <taxon>Sordariomycetes</taxon>
        <taxon>Hypocreomycetidae</taxon>
        <taxon>Hypocreales</taxon>
        <taxon>Nectriaceae</taxon>
        <taxon>Fusarium</taxon>
        <taxon>Fusarium oxysporum species complex</taxon>
    </lineage>
</organism>
<accession>A0A8H6LF56</accession>
<dbReference type="PANTHER" id="PTHR42718:SF27">
    <property type="entry name" value="TRANSPORTER, PUTATIVE-RELATED"/>
    <property type="match status" value="1"/>
</dbReference>
<feature type="transmembrane region" description="Helical" evidence="5">
    <location>
        <begin position="91"/>
        <end position="109"/>
    </location>
</feature>
<evidence type="ECO:0000256" key="4">
    <source>
        <dbReference type="ARBA" id="ARBA00023136"/>
    </source>
</evidence>